<feature type="region of interest" description="Disordered" evidence="4">
    <location>
        <begin position="320"/>
        <end position="344"/>
    </location>
</feature>
<dbReference type="Proteomes" id="UP000217446">
    <property type="component" value="Unassembled WGS sequence"/>
</dbReference>
<dbReference type="Pfam" id="PF12833">
    <property type="entry name" value="HTH_18"/>
    <property type="match status" value="1"/>
</dbReference>
<name>A0A286PGM8_STROL</name>
<keyword evidence="3" id="KW-0804">Transcription</keyword>
<evidence type="ECO:0000256" key="2">
    <source>
        <dbReference type="ARBA" id="ARBA00023125"/>
    </source>
</evidence>
<keyword evidence="1" id="KW-0805">Transcription regulation</keyword>
<evidence type="ECO:0000313" key="6">
    <source>
        <dbReference type="EMBL" id="GAX58707.1"/>
    </source>
</evidence>
<organism evidence="6 7">
    <name type="scientific">Streptomyces olivochromogenes</name>
    <dbReference type="NCBI Taxonomy" id="1963"/>
    <lineage>
        <taxon>Bacteria</taxon>
        <taxon>Bacillati</taxon>
        <taxon>Actinomycetota</taxon>
        <taxon>Actinomycetes</taxon>
        <taxon>Kitasatosporales</taxon>
        <taxon>Streptomycetaceae</taxon>
        <taxon>Streptomyces</taxon>
    </lineage>
</organism>
<dbReference type="AlphaFoldDB" id="A0A286PGM8"/>
<evidence type="ECO:0000256" key="1">
    <source>
        <dbReference type="ARBA" id="ARBA00023015"/>
    </source>
</evidence>
<evidence type="ECO:0000256" key="4">
    <source>
        <dbReference type="SAM" id="MobiDB-lite"/>
    </source>
</evidence>
<dbReference type="InterPro" id="IPR020449">
    <property type="entry name" value="Tscrpt_reg_AraC-type_HTH"/>
</dbReference>
<dbReference type="EMBL" id="BDQI01000062">
    <property type="protein sequence ID" value="GAX58707.1"/>
    <property type="molecule type" value="Genomic_DNA"/>
</dbReference>
<protein>
    <submittedName>
        <fullName evidence="6">Transcriptional regulator</fullName>
    </submittedName>
</protein>
<dbReference type="GO" id="GO:0043565">
    <property type="term" value="F:sequence-specific DNA binding"/>
    <property type="evidence" value="ECO:0007669"/>
    <property type="project" value="InterPro"/>
</dbReference>
<dbReference type="PROSITE" id="PS00041">
    <property type="entry name" value="HTH_ARAC_FAMILY_1"/>
    <property type="match status" value="1"/>
</dbReference>
<comment type="caution">
    <text evidence="6">The sequence shown here is derived from an EMBL/GenBank/DDBJ whole genome shotgun (WGS) entry which is preliminary data.</text>
</comment>
<dbReference type="PANTHER" id="PTHR46796:SF6">
    <property type="entry name" value="ARAC SUBFAMILY"/>
    <property type="match status" value="1"/>
</dbReference>
<evidence type="ECO:0000259" key="5">
    <source>
        <dbReference type="PROSITE" id="PS01124"/>
    </source>
</evidence>
<feature type="domain" description="HTH araC/xylS-type" evidence="5">
    <location>
        <begin position="223"/>
        <end position="323"/>
    </location>
</feature>
<evidence type="ECO:0000313" key="7">
    <source>
        <dbReference type="Proteomes" id="UP000217446"/>
    </source>
</evidence>
<keyword evidence="2" id="KW-0238">DNA-binding</keyword>
<dbReference type="Gene3D" id="1.10.10.60">
    <property type="entry name" value="Homeodomain-like"/>
    <property type="match status" value="1"/>
</dbReference>
<proteinExistence type="predicted"/>
<dbReference type="PROSITE" id="PS01124">
    <property type="entry name" value="HTH_ARAC_FAMILY_2"/>
    <property type="match status" value="1"/>
</dbReference>
<reference evidence="7" key="1">
    <citation type="submission" date="2017-05" db="EMBL/GenBank/DDBJ databases">
        <title>Streptomyces olivochromogenes NBRC 3561 whole genome shotgun sequence.</title>
        <authorList>
            <person name="Dohra H."/>
            <person name="Kodani S."/>
        </authorList>
    </citation>
    <scope>NUCLEOTIDE SEQUENCE [LARGE SCALE GENOMIC DNA]</scope>
    <source>
        <strain evidence="7">NBRC 3561</strain>
    </source>
</reference>
<sequence length="344" mass="36378">MHSTGAEVDGARGVLAVDSTAPDAAPRGLDAFRRGWETQIGDDVFQLPAFSPDTIGDFRVKGNVAKVHGAAIADLHAASATRTADAPGGDQDLVAMYVVQRGAWTLGGPPGYGEQTVPAGQFLVRHVGRLTAFETTAHLTAKFLVLPPGELKPLLGNRVITGPADSAEIRLLTALTDMIHTTVADLGPAGVEAAHGALIELAKAVAKGRFDDVEPRLAPALTQAAKDLADRRLADPELSPAMLARELNVSVRTLHRAFAAVGEQVAVYIRHRRLQEARLALTAPSGRLSISELAAHWQFADSSHFTRTFKKHYGQTPTEYARSTGAASLSPNRHLPGHGSAESG</sequence>
<dbReference type="STRING" id="1963.AQJ27_50355"/>
<gene>
    <name evidence="6" type="ORF">SO3561_10282</name>
</gene>
<dbReference type="InterPro" id="IPR018062">
    <property type="entry name" value="HTH_AraC-typ_CS"/>
</dbReference>
<evidence type="ECO:0000256" key="3">
    <source>
        <dbReference type="ARBA" id="ARBA00023163"/>
    </source>
</evidence>
<dbReference type="InterPro" id="IPR009057">
    <property type="entry name" value="Homeodomain-like_sf"/>
</dbReference>
<dbReference type="PANTHER" id="PTHR46796">
    <property type="entry name" value="HTH-TYPE TRANSCRIPTIONAL ACTIVATOR RHAS-RELATED"/>
    <property type="match status" value="1"/>
</dbReference>
<dbReference type="PRINTS" id="PR00032">
    <property type="entry name" value="HTHARAC"/>
</dbReference>
<dbReference type="SUPFAM" id="SSF46689">
    <property type="entry name" value="Homeodomain-like"/>
    <property type="match status" value="1"/>
</dbReference>
<dbReference type="InterPro" id="IPR050204">
    <property type="entry name" value="AraC_XylS_family_regulators"/>
</dbReference>
<accession>A0A286PGM8</accession>
<keyword evidence="7" id="KW-1185">Reference proteome</keyword>
<dbReference type="InterPro" id="IPR018060">
    <property type="entry name" value="HTH_AraC"/>
</dbReference>
<dbReference type="RefSeq" id="WP_067385672.1">
    <property type="nucleotide sequence ID" value="NZ_BDQI01000062.1"/>
</dbReference>
<dbReference type="SMART" id="SM00342">
    <property type="entry name" value="HTH_ARAC"/>
    <property type="match status" value="1"/>
</dbReference>
<dbReference type="GO" id="GO:0003700">
    <property type="term" value="F:DNA-binding transcription factor activity"/>
    <property type="evidence" value="ECO:0007669"/>
    <property type="project" value="InterPro"/>
</dbReference>